<organism evidence="2 3">
    <name type="scientific">Blomia tropicalis</name>
    <name type="common">Mite</name>
    <dbReference type="NCBI Taxonomy" id="40697"/>
    <lineage>
        <taxon>Eukaryota</taxon>
        <taxon>Metazoa</taxon>
        <taxon>Ecdysozoa</taxon>
        <taxon>Arthropoda</taxon>
        <taxon>Chelicerata</taxon>
        <taxon>Arachnida</taxon>
        <taxon>Acari</taxon>
        <taxon>Acariformes</taxon>
        <taxon>Sarcoptiformes</taxon>
        <taxon>Astigmata</taxon>
        <taxon>Glycyphagoidea</taxon>
        <taxon>Echimyopodidae</taxon>
        <taxon>Blomia</taxon>
    </lineage>
</organism>
<reference evidence="2" key="1">
    <citation type="submission" date="2022-12" db="EMBL/GenBank/DDBJ databases">
        <title>Genome assemblies of Blomia tropicalis.</title>
        <authorList>
            <person name="Cui Y."/>
        </authorList>
    </citation>
    <scope>NUCLEOTIDE SEQUENCE</scope>
    <source>
        <tissue evidence="2">Adult mites</tissue>
    </source>
</reference>
<dbReference type="GO" id="GO:0005730">
    <property type="term" value="C:nucleolus"/>
    <property type="evidence" value="ECO:0007669"/>
    <property type="project" value="TreeGrafter"/>
</dbReference>
<dbReference type="GO" id="GO:0030490">
    <property type="term" value="P:maturation of SSU-rRNA"/>
    <property type="evidence" value="ECO:0007669"/>
    <property type="project" value="InterPro"/>
</dbReference>
<protein>
    <recommendedName>
        <fullName evidence="1">Nucleolar protein 11 N-terminal domain-containing protein</fullName>
    </recommendedName>
</protein>
<evidence type="ECO:0000313" key="2">
    <source>
        <dbReference type="EMBL" id="KAJ6222259.1"/>
    </source>
</evidence>
<dbReference type="AlphaFoldDB" id="A0A9Q0MB95"/>
<comment type="caution">
    <text evidence="2">The sequence shown here is derived from an EMBL/GenBank/DDBJ whole genome shotgun (WGS) entry which is preliminary data.</text>
</comment>
<sequence>MDCFGEIQKLPSICTDSFQLLESRFVQTRPDSTIIATESPNLITKYDISNGKPIQSWSFPELNKLLTPISVYYPSPTEETFVGIHSGNVLHEWIINNNNELEIKHKMNYKAIVRHIISFNPHNIEPLVIFANGFAEFLTKAKLVNLNDFIKPVLEVNEMIIGIKHHVVILENVKVILLYYIVKNKDIDDKLTVYKLILKVNQTNNTIRKLVNAEKVDTWAYHHGIDCLIGAAKSNDGKKILIYSLEPSNETANSDKRNIVFEFDTNPSDISEICSIGVCQNGYICLLIKKRTNEHNYRLQVFETKYNTMISEFNLTEPILKENSLKVINNSVLVTCKNNVRVFPILKRKLFLSQLVTKDLDESVKSQLKSENISRLKKNLGIECSLLDDNLNQSQLIIVNKKFEKLISKNNGDFPEELIISLFDDCTRTFISVSNSSTENKEQILHELENFFGLIIKIPFNEIFLVSCLKSSNISFEQHQLAIDFLLNRLPCKDCSVILWISAILDTNFRQFIIKPNDETQAIVTKINQKLEKSILFYEELSPIKSLLDTLLKGNQQILKALTNEDEKVGQYSIDLLSFT</sequence>
<dbReference type="InterPro" id="IPR012584">
    <property type="entry name" value="NOL11_N"/>
</dbReference>
<dbReference type="EMBL" id="JAPWDV010000001">
    <property type="protein sequence ID" value="KAJ6222259.1"/>
    <property type="molecule type" value="Genomic_DNA"/>
</dbReference>
<dbReference type="Pfam" id="PF08168">
    <property type="entry name" value="NOL11_N"/>
    <property type="match status" value="1"/>
</dbReference>
<proteinExistence type="predicted"/>
<accession>A0A9Q0MB95</accession>
<name>A0A9Q0MB95_BLOTA</name>
<dbReference type="Proteomes" id="UP001142055">
    <property type="component" value="Chromosome 1"/>
</dbReference>
<dbReference type="InterPro" id="IPR042859">
    <property type="entry name" value="NOL11"/>
</dbReference>
<feature type="domain" description="Nucleolar protein 11 N-terminal" evidence="1">
    <location>
        <begin position="28"/>
        <end position="220"/>
    </location>
</feature>
<dbReference type="PANTHER" id="PTHR15633">
    <property type="entry name" value="NUCLEOLAR PROTEIN 11"/>
    <property type="match status" value="1"/>
</dbReference>
<dbReference type="GO" id="GO:0003723">
    <property type="term" value="F:RNA binding"/>
    <property type="evidence" value="ECO:0007669"/>
    <property type="project" value="TreeGrafter"/>
</dbReference>
<dbReference type="OMA" id="HDKYCIE"/>
<keyword evidence="3" id="KW-1185">Reference proteome</keyword>
<dbReference type="PANTHER" id="PTHR15633:SF2">
    <property type="entry name" value="NUCLEOLAR PROTEIN 11"/>
    <property type="match status" value="1"/>
</dbReference>
<evidence type="ECO:0000259" key="1">
    <source>
        <dbReference type="Pfam" id="PF08168"/>
    </source>
</evidence>
<gene>
    <name evidence="2" type="ORF">RDWZM_000804</name>
</gene>
<evidence type="ECO:0000313" key="3">
    <source>
        <dbReference type="Proteomes" id="UP001142055"/>
    </source>
</evidence>